<reference evidence="1" key="2">
    <citation type="submission" date="2021-08" db="EMBL/GenBank/DDBJ databases">
        <authorList>
            <person name="Gostincar C."/>
            <person name="Sun X."/>
            <person name="Song Z."/>
            <person name="Gunde-Cimerman N."/>
        </authorList>
    </citation>
    <scope>NUCLEOTIDE SEQUENCE</scope>
    <source>
        <strain evidence="1">EXF-9911</strain>
    </source>
</reference>
<dbReference type="EMBL" id="JAHFXF010000001">
    <property type="protein sequence ID" value="KAG9701343.1"/>
    <property type="molecule type" value="Genomic_DNA"/>
</dbReference>
<proteinExistence type="predicted"/>
<protein>
    <submittedName>
        <fullName evidence="1">Uncharacterized protein</fullName>
    </submittedName>
</protein>
<evidence type="ECO:0000313" key="2">
    <source>
        <dbReference type="Proteomes" id="UP000779574"/>
    </source>
</evidence>
<gene>
    <name evidence="1" type="ORF">KCU76_g60</name>
</gene>
<dbReference type="Proteomes" id="UP000779574">
    <property type="component" value="Unassembled WGS sequence"/>
</dbReference>
<comment type="caution">
    <text evidence="1">The sequence shown here is derived from an EMBL/GenBank/DDBJ whole genome shotgun (WGS) entry which is preliminary data.</text>
</comment>
<evidence type="ECO:0000313" key="1">
    <source>
        <dbReference type="EMBL" id="KAG9701343.1"/>
    </source>
</evidence>
<feature type="non-terminal residue" evidence="1">
    <location>
        <position position="110"/>
    </location>
</feature>
<accession>A0A9P8EYG3</accession>
<dbReference type="AlphaFoldDB" id="A0A9P8EYG3"/>
<sequence length="110" mass="12787">MLEHQVLCQICRVKAIMVIRQKARGVYLCSRLWRLHPHQQLKWHPAIQLHLQPLSQSLIAKRHRLLLMQPVGQDLLLQQHTSSLVLSLQPVLSIRKQSHNPPSLAHRSVQ</sequence>
<name>A0A9P8EYG3_AURME</name>
<reference evidence="1" key="1">
    <citation type="journal article" date="2021" name="J Fungi (Basel)">
        <title>Virulence traits and population genomics of the black yeast Aureobasidium melanogenum.</title>
        <authorList>
            <person name="Cernosa A."/>
            <person name="Sun X."/>
            <person name="Gostincar C."/>
            <person name="Fang C."/>
            <person name="Gunde-Cimerman N."/>
            <person name="Song Z."/>
        </authorList>
    </citation>
    <scope>NUCLEOTIDE SEQUENCE</scope>
    <source>
        <strain evidence="1">EXF-9911</strain>
    </source>
</reference>
<organism evidence="1 2">
    <name type="scientific">Aureobasidium melanogenum</name>
    <name type="common">Aureobasidium pullulans var. melanogenum</name>
    <dbReference type="NCBI Taxonomy" id="46634"/>
    <lineage>
        <taxon>Eukaryota</taxon>
        <taxon>Fungi</taxon>
        <taxon>Dikarya</taxon>
        <taxon>Ascomycota</taxon>
        <taxon>Pezizomycotina</taxon>
        <taxon>Dothideomycetes</taxon>
        <taxon>Dothideomycetidae</taxon>
        <taxon>Dothideales</taxon>
        <taxon>Saccotheciaceae</taxon>
        <taxon>Aureobasidium</taxon>
    </lineage>
</organism>